<protein>
    <recommendedName>
        <fullName evidence="1">HNH nuclease domain-containing protein</fullName>
    </recommendedName>
</protein>
<evidence type="ECO:0000313" key="3">
    <source>
        <dbReference type="Proteomes" id="UP001059971"/>
    </source>
</evidence>
<name>A0ABM7G5G3_9SPHN</name>
<reference evidence="2" key="1">
    <citation type="submission" date="2018-07" db="EMBL/GenBank/DDBJ databases">
        <title>Complete genome sequence of Sphingomonas bisphenolicum strain AO1, a bisphenol A degradative bacterium isolated from Japanese farm field.</title>
        <authorList>
            <person name="Murakami M."/>
            <person name="Koh M."/>
            <person name="Koba S."/>
            <person name="Matsumura Y."/>
        </authorList>
    </citation>
    <scope>NUCLEOTIDE SEQUENCE</scope>
    <source>
        <strain evidence="2">AO1</strain>
    </source>
</reference>
<keyword evidence="3" id="KW-1185">Reference proteome</keyword>
<organism evidence="2 3">
    <name type="scientific">Sphingomonas bisphenolicum</name>
    <dbReference type="NCBI Taxonomy" id="296544"/>
    <lineage>
        <taxon>Bacteria</taxon>
        <taxon>Pseudomonadati</taxon>
        <taxon>Pseudomonadota</taxon>
        <taxon>Alphaproteobacteria</taxon>
        <taxon>Sphingomonadales</taxon>
        <taxon>Sphingomonadaceae</taxon>
        <taxon>Sphingomonas</taxon>
    </lineage>
</organism>
<gene>
    <name evidence="2" type="ORF">SBA_ch1_24710</name>
</gene>
<dbReference type="Pfam" id="PF01844">
    <property type="entry name" value="HNH"/>
    <property type="match status" value="1"/>
</dbReference>
<dbReference type="InterPro" id="IPR002711">
    <property type="entry name" value="HNH"/>
</dbReference>
<feature type="domain" description="HNH nuclease" evidence="1">
    <location>
        <begin position="166"/>
        <end position="224"/>
    </location>
</feature>
<proteinExistence type="predicted"/>
<dbReference type="Gene3D" id="1.10.30.50">
    <property type="match status" value="1"/>
</dbReference>
<dbReference type="CDD" id="cd00085">
    <property type="entry name" value="HNHc"/>
    <property type="match status" value="1"/>
</dbReference>
<evidence type="ECO:0000259" key="1">
    <source>
        <dbReference type="SMART" id="SM00507"/>
    </source>
</evidence>
<dbReference type="RefSeq" id="WP_261934672.1">
    <property type="nucleotide sequence ID" value="NZ_AP018817.1"/>
</dbReference>
<dbReference type="Proteomes" id="UP001059971">
    <property type="component" value="Chromosome 1"/>
</dbReference>
<dbReference type="SMART" id="SM00507">
    <property type="entry name" value="HNHc"/>
    <property type="match status" value="1"/>
</dbReference>
<dbReference type="InterPro" id="IPR003615">
    <property type="entry name" value="HNH_nuc"/>
</dbReference>
<evidence type="ECO:0000313" key="2">
    <source>
        <dbReference type="EMBL" id="BBF70271.1"/>
    </source>
</evidence>
<sequence>MRFVRNIGDIEQNAFTLLDEIYADGPSRDEAIELIKGGRVFYPIQYDDILAFVPSKFIGYRNNSVDEHQEIKNEDDRDGRETNLVIKRILGTPVHDRDVEQRLESYCLSLGVLLNKHKHSFWRIDTVKRFVAPASSAINDIVQNEIGNSDPEYRERMAGQYVRDPKVRAAVLRRADGVCEACGQPGFLKPDGSRYLEGHHVIKLSEQGPDQPHNVIALCANDHRRAHFGADWKEANDSFLDIIQKYRAAN</sequence>
<dbReference type="EMBL" id="AP018817">
    <property type="protein sequence ID" value="BBF70271.1"/>
    <property type="molecule type" value="Genomic_DNA"/>
</dbReference>
<accession>A0ABM7G5G3</accession>